<comment type="catalytic activity">
    <reaction evidence="1">
        <text>ATP + protein L-histidine = ADP + protein N-phospho-L-histidine.</text>
        <dbReference type="EC" id="2.7.13.3"/>
    </reaction>
</comment>
<evidence type="ECO:0000256" key="3">
    <source>
        <dbReference type="ARBA" id="ARBA00022679"/>
    </source>
</evidence>
<dbReference type="Proteomes" id="UP000680679">
    <property type="component" value="Chromosome"/>
</dbReference>
<dbReference type="SUPFAM" id="SSF55874">
    <property type="entry name" value="ATPase domain of HSP90 chaperone/DNA topoisomerase II/histidine kinase"/>
    <property type="match status" value="1"/>
</dbReference>
<dbReference type="EC" id="2.7.13.3" evidence="2"/>
<organism evidence="7 8">
    <name type="scientific">Allochromatium tepidum</name>
    <dbReference type="NCBI Taxonomy" id="553982"/>
    <lineage>
        <taxon>Bacteria</taxon>
        <taxon>Pseudomonadati</taxon>
        <taxon>Pseudomonadota</taxon>
        <taxon>Gammaproteobacteria</taxon>
        <taxon>Chromatiales</taxon>
        <taxon>Chromatiaceae</taxon>
        <taxon>Allochromatium</taxon>
    </lineage>
</organism>
<evidence type="ECO:0000313" key="8">
    <source>
        <dbReference type="Proteomes" id="UP000680679"/>
    </source>
</evidence>
<keyword evidence="4" id="KW-0418">Kinase</keyword>
<keyword evidence="3" id="KW-0808">Transferase</keyword>
<dbReference type="PANTHER" id="PTHR43711:SF1">
    <property type="entry name" value="HISTIDINE KINASE 1"/>
    <property type="match status" value="1"/>
</dbReference>
<dbReference type="InterPro" id="IPR036890">
    <property type="entry name" value="HATPase_C_sf"/>
</dbReference>
<dbReference type="PANTHER" id="PTHR43711">
    <property type="entry name" value="TWO-COMPONENT HISTIDINE KINASE"/>
    <property type="match status" value="1"/>
</dbReference>
<proteinExistence type="predicted"/>
<dbReference type="Gene3D" id="3.30.565.10">
    <property type="entry name" value="Histidine kinase-like ATPase, C-terminal domain"/>
    <property type="match status" value="1"/>
</dbReference>
<name>A0ABM7QKA9_9GAMM</name>
<gene>
    <name evidence="7" type="ORF">Atep_08590</name>
</gene>
<sequence length="171" mass="19068">MRNRPQPLDQQQTPRAGGDGARVLEPTPTRRRVARLQIGVRLLRAGFAGEERKSTYYRFIHEESERLSRLIANVLQLARIGRDALVLEPRVMPIGELMALVVERVASQVERAGFRLELSGEDGADELLVDPDAFVQILINLVDNALKFAAGAETRVIRLSAARRWATDVCG</sequence>
<evidence type="ECO:0000256" key="6">
    <source>
        <dbReference type="SAM" id="MobiDB-lite"/>
    </source>
</evidence>
<reference evidence="7 8" key="1">
    <citation type="submission" date="2021-04" db="EMBL/GenBank/DDBJ databases">
        <title>Complete genome sequencing of Allochromatium tepidum strain NZ.</title>
        <authorList>
            <person name="Tsukatani Y."/>
            <person name="Mori H."/>
        </authorList>
    </citation>
    <scope>NUCLEOTIDE SEQUENCE [LARGE SCALE GENOMIC DNA]</scope>
    <source>
        <strain evidence="7 8">NZ</strain>
    </source>
</reference>
<keyword evidence="5" id="KW-0902">Two-component regulatory system</keyword>
<feature type="region of interest" description="Disordered" evidence="6">
    <location>
        <begin position="1"/>
        <end position="26"/>
    </location>
</feature>
<evidence type="ECO:0000256" key="5">
    <source>
        <dbReference type="ARBA" id="ARBA00023012"/>
    </source>
</evidence>
<dbReference type="EMBL" id="AP024563">
    <property type="protein sequence ID" value="BCU06182.1"/>
    <property type="molecule type" value="Genomic_DNA"/>
</dbReference>
<dbReference type="InterPro" id="IPR050736">
    <property type="entry name" value="Sensor_HK_Regulatory"/>
</dbReference>
<evidence type="ECO:0000256" key="4">
    <source>
        <dbReference type="ARBA" id="ARBA00022777"/>
    </source>
</evidence>
<protein>
    <recommendedName>
        <fullName evidence="2">histidine kinase</fullName>
        <ecNumber evidence="2">2.7.13.3</ecNumber>
    </recommendedName>
</protein>
<evidence type="ECO:0000256" key="1">
    <source>
        <dbReference type="ARBA" id="ARBA00000085"/>
    </source>
</evidence>
<keyword evidence="8" id="KW-1185">Reference proteome</keyword>
<evidence type="ECO:0000313" key="7">
    <source>
        <dbReference type="EMBL" id="BCU06182.1"/>
    </source>
</evidence>
<accession>A0ABM7QKA9</accession>
<evidence type="ECO:0000256" key="2">
    <source>
        <dbReference type="ARBA" id="ARBA00012438"/>
    </source>
</evidence>